<dbReference type="Gene3D" id="3.40.640.10">
    <property type="entry name" value="Type I PLP-dependent aspartate aminotransferase-like (Major domain)"/>
    <property type="match status" value="1"/>
</dbReference>
<dbReference type="Pfam" id="PF06838">
    <property type="entry name" value="Met_gamma_lyase"/>
    <property type="match status" value="1"/>
</dbReference>
<dbReference type="SUPFAM" id="SSF53383">
    <property type="entry name" value="PLP-dependent transferases"/>
    <property type="match status" value="1"/>
</dbReference>
<dbReference type="Proteomes" id="UP000070456">
    <property type="component" value="Unassembled WGS sequence"/>
</dbReference>
<dbReference type="PANTHER" id="PTHR46658:SF1">
    <property type="entry name" value="CYS OR MET METABOLISM PYRIDOXAL-PHOSPHATE-DEPENDENT ENZYME"/>
    <property type="match status" value="1"/>
</dbReference>
<accession>A0A140L8J6</accession>
<keyword evidence="2" id="KW-1185">Reference proteome</keyword>
<gene>
    <name evidence="1" type="primary">metI_1</name>
    <name evidence="1" type="ORF">AN619_08630</name>
</gene>
<dbReference type="GO" id="GO:0016740">
    <property type="term" value="F:transferase activity"/>
    <property type="evidence" value="ECO:0007669"/>
    <property type="project" value="UniProtKB-KW"/>
</dbReference>
<dbReference type="RefSeq" id="WP_068555232.1">
    <property type="nucleotide sequence ID" value="NZ_LOEE01000021.1"/>
</dbReference>
<dbReference type="InterPro" id="IPR015421">
    <property type="entry name" value="PyrdxlP-dep_Trfase_major"/>
</dbReference>
<proteinExistence type="predicted"/>
<sequence length="434" mass="47672">MLNHTKDLLKNTFAIQDKIIQIGLETEEEIRKELKRVEDIREYNQYKVLSAMQECRVSDMHFHWHTGYGYNDPGREAVERVYAKLFKTEDAIVRPTIVSGTHALTLCLTGILRPGDELISATGKPYDTLEEVIGIRGEKNNGSLKDFGITYKQIDFTENGDVDLIRLKNAITAKTKMVFIQRSTGYSWRKALAIGHIKEIVDTVKSVNPSIVCMVDNCYGEFLEMLEPTEVGADIMAGSLIKNPGGGLALTGGYIVGKEELIRLVSYRLTSPGVGKEVGLTFGMTRSMLQGLFMAPHVVGEAIKGAIFCARLFEKLGYEVSPKYNDIRSDIIQSIKLGDAASVIAFCQGIQAAAPVDSFVKPEPWDMPGYDCPVIMAAGAFVQGSSIELSADAPIKAPYIVYYQGGLTYEHAKIGALKALQFLAAANCIGFDTV</sequence>
<dbReference type="InterPro" id="IPR015424">
    <property type="entry name" value="PyrdxlP-dep_Trfase"/>
</dbReference>
<comment type="caution">
    <text evidence="1">The sequence shown here is derived from an EMBL/GenBank/DDBJ whole genome shotgun (WGS) entry which is preliminary data.</text>
</comment>
<dbReference type="EMBL" id="LOEE01000021">
    <property type="protein sequence ID" value="KXG76871.1"/>
    <property type="molecule type" value="Genomic_DNA"/>
</dbReference>
<evidence type="ECO:0000313" key="1">
    <source>
        <dbReference type="EMBL" id="KXG76871.1"/>
    </source>
</evidence>
<protein>
    <submittedName>
        <fullName evidence="1">Cystathionine gamma-synthase/O-acetylhomoserine (Thiol)-lyase</fullName>
        <ecNumber evidence="1">2.5.1.-</ecNumber>
    </submittedName>
</protein>
<name>A0A140L8J6_9FIRM</name>
<keyword evidence="1" id="KW-0808">Transferase</keyword>
<evidence type="ECO:0000313" key="2">
    <source>
        <dbReference type="Proteomes" id="UP000070456"/>
    </source>
</evidence>
<dbReference type="PATRIC" id="fig|520762.4.peg.960"/>
<dbReference type="InterPro" id="IPR009651">
    <property type="entry name" value="Met_g_lyase_put"/>
</dbReference>
<dbReference type="Gene3D" id="3.90.1150.60">
    <property type="entry name" value="Methioning gamme-lyase, C-terminal domain"/>
    <property type="match status" value="1"/>
</dbReference>
<keyword evidence="1" id="KW-0456">Lyase</keyword>
<dbReference type="PANTHER" id="PTHR46658">
    <property type="entry name" value="CYS OR MET METABOLISM PYRIDOXAL-PHOSPHATE-DEPENDENT ENZYME"/>
    <property type="match status" value="1"/>
</dbReference>
<dbReference type="STRING" id="520762.AN619_08630"/>
<organism evidence="1 2">
    <name type="scientific">Thermotalea metallivorans</name>
    <dbReference type="NCBI Taxonomy" id="520762"/>
    <lineage>
        <taxon>Bacteria</taxon>
        <taxon>Bacillati</taxon>
        <taxon>Bacillota</taxon>
        <taxon>Clostridia</taxon>
        <taxon>Peptostreptococcales</taxon>
        <taxon>Thermotaleaceae</taxon>
        <taxon>Thermotalea</taxon>
    </lineage>
</organism>
<dbReference type="AlphaFoldDB" id="A0A140L8J6"/>
<dbReference type="GO" id="GO:0016829">
    <property type="term" value="F:lyase activity"/>
    <property type="evidence" value="ECO:0007669"/>
    <property type="project" value="UniProtKB-KW"/>
</dbReference>
<dbReference type="EC" id="2.5.1.-" evidence="1"/>
<reference evidence="1 2" key="1">
    <citation type="submission" date="2015-12" db="EMBL/GenBank/DDBJ databases">
        <title>Draft genome sequence of the thermoanaerobe Thermotalea metallivorans, an isolate from the runoff channel of the Great Artesian Basin, Australia.</title>
        <authorList>
            <person name="Patel B.K."/>
        </authorList>
    </citation>
    <scope>NUCLEOTIDE SEQUENCE [LARGE SCALE GENOMIC DNA]</scope>
    <source>
        <strain evidence="1 2">B2-1</strain>
    </source>
</reference>
<dbReference type="OrthoDB" id="9764766at2"/>